<sequence>MRAGEVCIFYLKARGWATCLSVSVNRYSVGDVFCMIINLTDSGLEKIFEIIGLVYQYIKLLRQVLPQEWIFRELQDIGKMSFSIFTGSTQDAYALKLGGNLLRYAAEHVIYADYAYEIGMRN</sequence>
<evidence type="ECO:0000313" key="3">
    <source>
        <dbReference type="Proteomes" id="UP001457282"/>
    </source>
</evidence>
<gene>
    <name evidence="2" type="ORF">M0R45_024676</name>
</gene>
<comment type="caution">
    <text evidence="2">The sequence shown here is derived from an EMBL/GenBank/DDBJ whole genome shotgun (WGS) entry which is preliminary data.</text>
</comment>
<dbReference type="EMBL" id="JBEDUW010000005">
    <property type="protein sequence ID" value="KAK9927495.1"/>
    <property type="molecule type" value="Genomic_DNA"/>
</dbReference>
<dbReference type="AlphaFoldDB" id="A0AAW1WW29"/>
<proteinExistence type="predicted"/>
<evidence type="ECO:0000256" key="1">
    <source>
        <dbReference type="ARBA" id="ARBA00022723"/>
    </source>
</evidence>
<dbReference type="Proteomes" id="UP001457282">
    <property type="component" value="Unassembled WGS sequence"/>
</dbReference>
<evidence type="ECO:0000313" key="2">
    <source>
        <dbReference type="EMBL" id="KAK9927495.1"/>
    </source>
</evidence>
<dbReference type="Gene3D" id="3.30.830.10">
    <property type="entry name" value="Metalloenzyme, LuxS/M16 peptidase-like"/>
    <property type="match status" value="1"/>
</dbReference>
<keyword evidence="1" id="KW-0479">Metal-binding</keyword>
<keyword evidence="3" id="KW-1185">Reference proteome</keyword>
<organism evidence="2 3">
    <name type="scientific">Rubus argutus</name>
    <name type="common">Southern blackberry</name>
    <dbReference type="NCBI Taxonomy" id="59490"/>
    <lineage>
        <taxon>Eukaryota</taxon>
        <taxon>Viridiplantae</taxon>
        <taxon>Streptophyta</taxon>
        <taxon>Embryophyta</taxon>
        <taxon>Tracheophyta</taxon>
        <taxon>Spermatophyta</taxon>
        <taxon>Magnoliopsida</taxon>
        <taxon>eudicotyledons</taxon>
        <taxon>Gunneridae</taxon>
        <taxon>Pentapetalae</taxon>
        <taxon>rosids</taxon>
        <taxon>fabids</taxon>
        <taxon>Rosales</taxon>
        <taxon>Rosaceae</taxon>
        <taxon>Rosoideae</taxon>
        <taxon>Rosoideae incertae sedis</taxon>
        <taxon>Rubus</taxon>
    </lineage>
</organism>
<dbReference type="SUPFAM" id="SSF63411">
    <property type="entry name" value="LuxS/MPP-like metallohydrolase"/>
    <property type="match status" value="1"/>
</dbReference>
<protein>
    <submittedName>
        <fullName evidence="2">Uncharacterized protein</fullName>
    </submittedName>
</protein>
<name>A0AAW1WW29_RUBAR</name>
<dbReference type="PANTHER" id="PTHR43690:SF18">
    <property type="entry name" value="INSULIN-DEGRADING ENZYME-RELATED"/>
    <property type="match status" value="1"/>
</dbReference>
<dbReference type="PANTHER" id="PTHR43690">
    <property type="entry name" value="NARDILYSIN"/>
    <property type="match status" value="1"/>
</dbReference>
<dbReference type="InterPro" id="IPR011249">
    <property type="entry name" value="Metalloenz_LuxS/M16"/>
</dbReference>
<dbReference type="InterPro" id="IPR050626">
    <property type="entry name" value="Peptidase_M16"/>
</dbReference>
<reference evidence="2 3" key="1">
    <citation type="journal article" date="2023" name="G3 (Bethesda)">
        <title>A chromosome-length genome assembly and annotation of blackberry (Rubus argutus, cv. 'Hillquist').</title>
        <authorList>
            <person name="Bruna T."/>
            <person name="Aryal R."/>
            <person name="Dudchenko O."/>
            <person name="Sargent D.J."/>
            <person name="Mead D."/>
            <person name="Buti M."/>
            <person name="Cavallini A."/>
            <person name="Hytonen T."/>
            <person name="Andres J."/>
            <person name="Pham M."/>
            <person name="Weisz D."/>
            <person name="Mascagni F."/>
            <person name="Usai G."/>
            <person name="Natali L."/>
            <person name="Bassil N."/>
            <person name="Fernandez G.E."/>
            <person name="Lomsadze A."/>
            <person name="Armour M."/>
            <person name="Olukolu B."/>
            <person name="Poorten T."/>
            <person name="Britton C."/>
            <person name="Davik J."/>
            <person name="Ashrafi H."/>
            <person name="Aiden E.L."/>
            <person name="Borodovsky M."/>
            <person name="Worthington M."/>
        </authorList>
    </citation>
    <scope>NUCLEOTIDE SEQUENCE [LARGE SCALE GENOMIC DNA]</scope>
    <source>
        <strain evidence="2">PI 553951</strain>
    </source>
</reference>
<dbReference type="GO" id="GO:0005829">
    <property type="term" value="C:cytosol"/>
    <property type="evidence" value="ECO:0007669"/>
    <property type="project" value="TreeGrafter"/>
</dbReference>
<accession>A0AAW1WW29</accession>
<dbReference type="GO" id="GO:0046872">
    <property type="term" value="F:metal ion binding"/>
    <property type="evidence" value="ECO:0007669"/>
    <property type="project" value="UniProtKB-KW"/>
</dbReference>